<dbReference type="SUPFAM" id="SSF46689">
    <property type="entry name" value="Homeodomain-like"/>
    <property type="match status" value="1"/>
</dbReference>
<keyword evidence="2" id="KW-0238">DNA-binding</keyword>
<evidence type="ECO:0000313" key="5">
    <source>
        <dbReference type="EMBL" id="TDF90589.1"/>
    </source>
</evidence>
<gene>
    <name evidence="5" type="ORF">E1757_33775</name>
</gene>
<accession>A0A4V2ZS13</accession>
<keyword evidence="6" id="KW-1185">Reference proteome</keyword>
<dbReference type="AlphaFoldDB" id="A0A4V2ZS13"/>
<evidence type="ECO:0000256" key="1">
    <source>
        <dbReference type="ARBA" id="ARBA00023015"/>
    </source>
</evidence>
<comment type="caution">
    <text evidence="5">The sequence shown here is derived from an EMBL/GenBank/DDBJ whole genome shotgun (WGS) entry which is preliminary data.</text>
</comment>
<dbReference type="InterPro" id="IPR009057">
    <property type="entry name" value="Homeodomain-like_sf"/>
</dbReference>
<dbReference type="Pfam" id="PF12833">
    <property type="entry name" value="HTH_18"/>
    <property type="match status" value="1"/>
</dbReference>
<evidence type="ECO:0000256" key="3">
    <source>
        <dbReference type="ARBA" id="ARBA00023163"/>
    </source>
</evidence>
<dbReference type="OrthoDB" id="9816335at2"/>
<evidence type="ECO:0000313" key="6">
    <source>
        <dbReference type="Proteomes" id="UP000295636"/>
    </source>
</evidence>
<dbReference type="PANTHER" id="PTHR43280">
    <property type="entry name" value="ARAC-FAMILY TRANSCRIPTIONAL REGULATOR"/>
    <property type="match status" value="1"/>
</dbReference>
<dbReference type="Gene3D" id="1.10.10.60">
    <property type="entry name" value="Homeodomain-like"/>
    <property type="match status" value="2"/>
</dbReference>
<evidence type="ECO:0000259" key="4">
    <source>
        <dbReference type="PROSITE" id="PS01124"/>
    </source>
</evidence>
<name>A0A4V2ZS13_9BACL</name>
<dbReference type="Proteomes" id="UP000295636">
    <property type="component" value="Unassembled WGS sequence"/>
</dbReference>
<feature type="domain" description="HTH araC/xylS-type" evidence="4">
    <location>
        <begin position="126"/>
        <end position="223"/>
    </location>
</feature>
<dbReference type="EMBL" id="SMRT01000032">
    <property type="protein sequence ID" value="TDF90589.1"/>
    <property type="molecule type" value="Genomic_DNA"/>
</dbReference>
<sequence length="227" mass="26639">MDTNVAHSIEATGENDIIINCLMRRSYYDSHLIHRLAGNNLLSEFFVNAVYKSQEQSKYLIFPSERSSKVRHFMTELICEYYSSNICSEEAMNSYLGLLFTELLRLYKDTKYMNETGSGKRTANMADILHYMEMNYQTASLTSAAEHFHFHPNYLSKIIKDYFGHSFIKVIQDIRMKKACLLLKNTDLKIVEVSEHVGYKNIRFFYKNFGEHFQMSPAEFRSVHRNN</sequence>
<keyword evidence="3" id="KW-0804">Transcription</keyword>
<dbReference type="PANTHER" id="PTHR43280:SF28">
    <property type="entry name" value="HTH-TYPE TRANSCRIPTIONAL ACTIVATOR RHAS"/>
    <property type="match status" value="1"/>
</dbReference>
<dbReference type="GO" id="GO:0043565">
    <property type="term" value="F:sequence-specific DNA binding"/>
    <property type="evidence" value="ECO:0007669"/>
    <property type="project" value="InterPro"/>
</dbReference>
<keyword evidence="1" id="KW-0805">Transcription regulation</keyword>
<dbReference type="PROSITE" id="PS00041">
    <property type="entry name" value="HTH_ARAC_FAMILY_1"/>
    <property type="match status" value="1"/>
</dbReference>
<evidence type="ECO:0000256" key="2">
    <source>
        <dbReference type="ARBA" id="ARBA00023125"/>
    </source>
</evidence>
<protein>
    <submittedName>
        <fullName evidence="5">AraC family transcriptional regulator</fullName>
    </submittedName>
</protein>
<organism evidence="5 6">
    <name type="scientific">Paenibacillus piri</name>
    <dbReference type="NCBI Taxonomy" id="2547395"/>
    <lineage>
        <taxon>Bacteria</taxon>
        <taxon>Bacillati</taxon>
        <taxon>Bacillota</taxon>
        <taxon>Bacilli</taxon>
        <taxon>Bacillales</taxon>
        <taxon>Paenibacillaceae</taxon>
        <taxon>Paenibacillus</taxon>
    </lineage>
</organism>
<reference evidence="5 6" key="1">
    <citation type="submission" date="2019-03" db="EMBL/GenBank/DDBJ databases">
        <title>This is whole genome sequence of Paenibacillus sp MS74 strain.</title>
        <authorList>
            <person name="Trinh H.N."/>
        </authorList>
    </citation>
    <scope>NUCLEOTIDE SEQUENCE [LARGE SCALE GENOMIC DNA]</scope>
    <source>
        <strain evidence="5 6">MS74</strain>
    </source>
</reference>
<dbReference type="PROSITE" id="PS01124">
    <property type="entry name" value="HTH_ARAC_FAMILY_2"/>
    <property type="match status" value="1"/>
</dbReference>
<dbReference type="SMART" id="SM00342">
    <property type="entry name" value="HTH_ARAC"/>
    <property type="match status" value="1"/>
</dbReference>
<dbReference type="GO" id="GO:0003700">
    <property type="term" value="F:DNA-binding transcription factor activity"/>
    <property type="evidence" value="ECO:0007669"/>
    <property type="project" value="InterPro"/>
</dbReference>
<dbReference type="InterPro" id="IPR018060">
    <property type="entry name" value="HTH_AraC"/>
</dbReference>
<proteinExistence type="predicted"/>
<dbReference type="InterPro" id="IPR018062">
    <property type="entry name" value="HTH_AraC-typ_CS"/>
</dbReference>